<keyword evidence="2" id="KW-1185">Reference proteome</keyword>
<dbReference type="EMBL" id="FOOY01000019">
    <property type="protein sequence ID" value="SFG73968.1"/>
    <property type="molecule type" value="Genomic_DNA"/>
</dbReference>
<organism evidence="1 2">
    <name type="scientific">Sporolactobacillus nakayamae</name>
    <dbReference type="NCBI Taxonomy" id="269670"/>
    <lineage>
        <taxon>Bacteria</taxon>
        <taxon>Bacillati</taxon>
        <taxon>Bacillota</taxon>
        <taxon>Bacilli</taxon>
        <taxon>Bacillales</taxon>
        <taxon>Sporolactobacillaceae</taxon>
        <taxon>Sporolactobacillus</taxon>
    </lineage>
</organism>
<proteinExistence type="predicted"/>
<reference evidence="2" key="1">
    <citation type="submission" date="2016-10" db="EMBL/GenBank/DDBJ databases">
        <authorList>
            <person name="Varghese N."/>
            <person name="Submissions S."/>
        </authorList>
    </citation>
    <scope>NUCLEOTIDE SEQUENCE [LARGE SCALE GENOMIC DNA]</scope>
    <source>
        <strain evidence="2">ATCC 700379</strain>
    </source>
</reference>
<gene>
    <name evidence="1" type="ORF">SAMN02982927_02626</name>
</gene>
<protein>
    <submittedName>
        <fullName evidence="1">Uncharacterized protein</fullName>
    </submittedName>
</protein>
<evidence type="ECO:0000313" key="1">
    <source>
        <dbReference type="EMBL" id="SFG73968.1"/>
    </source>
</evidence>
<feature type="non-terminal residue" evidence="1">
    <location>
        <position position="63"/>
    </location>
</feature>
<name>A0A1I2UA39_9BACL</name>
<dbReference type="Proteomes" id="UP000198752">
    <property type="component" value="Unassembled WGS sequence"/>
</dbReference>
<accession>A0A1I2UA39</accession>
<evidence type="ECO:0000313" key="2">
    <source>
        <dbReference type="Proteomes" id="UP000198752"/>
    </source>
</evidence>
<sequence length="63" mass="7045">MLTLGWSDGSTFLPIDFSLLSSSKEKAKINDIDSTIDKRCSGYKRRIEALQTAPEQIPGMVKR</sequence>
<dbReference type="AlphaFoldDB" id="A0A1I2UA39"/>